<keyword evidence="3" id="KW-0663">Pyridoxal phosphate</keyword>
<dbReference type="EMBL" id="UOGJ01000024">
    <property type="protein sequence ID" value="VAX35035.1"/>
    <property type="molecule type" value="Genomic_DNA"/>
</dbReference>
<comment type="cofactor">
    <cofactor evidence="1">
        <name>pyridoxal 5'-phosphate</name>
        <dbReference type="ChEBI" id="CHEBI:597326"/>
    </cofactor>
</comment>
<feature type="non-terminal residue" evidence="5">
    <location>
        <position position="134"/>
    </location>
</feature>
<dbReference type="SUPFAM" id="SSF53686">
    <property type="entry name" value="Tryptophan synthase beta subunit-like PLP-dependent enzymes"/>
    <property type="match status" value="1"/>
</dbReference>
<protein>
    <submittedName>
        <fullName evidence="5">Cysteine synthase</fullName>
        <ecNumber evidence="5">2.5.1.47</ecNumber>
    </submittedName>
</protein>
<evidence type="ECO:0000256" key="3">
    <source>
        <dbReference type="ARBA" id="ARBA00022898"/>
    </source>
</evidence>
<evidence type="ECO:0000256" key="2">
    <source>
        <dbReference type="ARBA" id="ARBA00007103"/>
    </source>
</evidence>
<dbReference type="InterPro" id="IPR036052">
    <property type="entry name" value="TrpB-like_PALP_sf"/>
</dbReference>
<dbReference type="Pfam" id="PF00291">
    <property type="entry name" value="PALP"/>
    <property type="match status" value="1"/>
</dbReference>
<organism evidence="5">
    <name type="scientific">hydrothermal vent metagenome</name>
    <dbReference type="NCBI Taxonomy" id="652676"/>
    <lineage>
        <taxon>unclassified sequences</taxon>
        <taxon>metagenomes</taxon>
        <taxon>ecological metagenomes</taxon>
    </lineage>
</organism>
<dbReference type="PANTHER" id="PTHR10314">
    <property type="entry name" value="CYSTATHIONINE BETA-SYNTHASE"/>
    <property type="match status" value="1"/>
</dbReference>
<dbReference type="InterPro" id="IPR001926">
    <property type="entry name" value="TrpB-like_PALP"/>
</dbReference>
<comment type="similarity">
    <text evidence="2">Belongs to the cysteine synthase/cystathionine beta-synthase family.</text>
</comment>
<feature type="domain" description="Tryptophan synthase beta chain-like PALP" evidence="4">
    <location>
        <begin position="9"/>
        <end position="133"/>
    </location>
</feature>
<dbReference type="Gene3D" id="3.40.50.1100">
    <property type="match status" value="2"/>
</dbReference>
<evidence type="ECO:0000259" key="4">
    <source>
        <dbReference type="Pfam" id="PF00291"/>
    </source>
</evidence>
<dbReference type="EC" id="2.5.1.47" evidence="5"/>
<accession>A0A3B1DT76</accession>
<dbReference type="FunFam" id="3.40.50.1100:FF:000003">
    <property type="entry name" value="Cystathionine beta-synthase"/>
    <property type="match status" value="1"/>
</dbReference>
<proteinExistence type="inferred from homology"/>
<evidence type="ECO:0000256" key="1">
    <source>
        <dbReference type="ARBA" id="ARBA00001933"/>
    </source>
</evidence>
<sequence length="134" mass="14515">MGNKIVNDVTELIGETPLIRLNKIVPEGCAEILGKLESFNPGGSIKDRPCLEMIQEAEAKGLLSKDSTIIEPTTGNTGIGLAMICAVRGYHCILTMPEDLSLERIYLLRFYGAEVILTPAKKGVQGSIEKAKEI</sequence>
<dbReference type="AlphaFoldDB" id="A0A3B1DT76"/>
<keyword evidence="5" id="KW-0808">Transferase</keyword>
<evidence type="ECO:0000313" key="5">
    <source>
        <dbReference type="EMBL" id="VAX35035.1"/>
    </source>
</evidence>
<reference evidence="5" key="1">
    <citation type="submission" date="2018-06" db="EMBL/GenBank/DDBJ databases">
        <authorList>
            <person name="Zhirakovskaya E."/>
        </authorList>
    </citation>
    <scope>NUCLEOTIDE SEQUENCE</scope>
</reference>
<name>A0A3B1DT76_9ZZZZ</name>
<gene>
    <name evidence="5" type="ORF">MNBD_UNCLBAC01-1799</name>
</gene>
<dbReference type="InterPro" id="IPR050214">
    <property type="entry name" value="Cys_Synth/Cystath_Beta-Synth"/>
</dbReference>
<dbReference type="GO" id="GO:0004124">
    <property type="term" value="F:cysteine synthase activity"/>
    <property type="evidence" value="ECO:0007669"/>
    <property type="project" value="UniProtKB-EC"/>
</dbReference>